<feature type="domain" description="PH" evidence="6">
    <location>
        <begin position="558"/>
        <end position="663"/>
    </location>
</feature>
<dbReference type="InterPro" id="IPR053015">
    <property type="entry name" value="PH_domain-containing_M2"/>
</dbReference>
<comment type="subcellular location">
    <subcellularLocation>
        <location evidence="1">Cytoplasm</location>
    </subcellularLocation>
    <subcellularLocation>
        <location evidence="2">Lysosome membrane</location>
    </subcellularLocation>
</comment>
<dbReference type="Gene3D" id="1.20.58.900">
    <property type="match status" value="1"/>
</dbReference>
<dbReference type="SUPFAM" id="SSF50729">
    <property type="entry name" value="PH domain-like"/>
    <property type="match status" value="1"/>
</dbReference>
<dbReference type="InterPro" id="IPR004012">
    <property type="entry name" value="Run_dom"/>
</dbReference>
<dbReference type="PROSITE" id="PS50826">
    <property type="entry name" value="RUN"/>
    <property type="match status" value="1"/>
</dbReference>
<dbReference type="AlphaFoldDB" id="A0A915PHR6"/>
<evidence type="ECO:0000313" key="9">
    <source>
        <dbReference type="WBParaSite" id="sdigi.contig10.g1131.t1"/>
    </source>
</evidence>
<feature type="domain" description="RUN" evidence="7">
    <location>
        <begin position="56"/>
        <end position="178"/>
    </location>
</feature>
<evidence type="ECO:0000259" key="6">
    <source>
        <dbReference type="PROSITE" id="PS50003"/>
    </source>
</evidence>
<keyword evidence="8" id="KW-1185">Reference proteome</keyword>
<organism evidence="8 9">
    <name type="scientific">Setaria digitata</name>
    <dbReference type="NCBI Taxonomy" id="48799"/>
    <lineage>
        <taxon>Eukaryota</taxon>
        <taxon>Metazoa</taxon>
        <taxon>Ecdysozoa</taxon>
        <taxon>Nematoda</taxon>
        <taxon>Chromadorea</taxon>
        <taxon>Rhabditida</taxon>
        <taxon>Spirurina</taxon>
        <taxon>Spiruromorpha</taxon>
        <taxon>Filarioidea</taxon>
        <taxon>Setariidae</taxon>
        <taxon>Setaria</taxon>
    </lineage>
</organism>
<dbReference type="InterPro" id="IPR011993">
    <property type="entry name" value="PH-like_dom_sf"/>
</dbReference>
<evidence type="ECO:0000256" key="1">
    <source>
        <dbReference type="ARBA" id="ARBA00004496"/>
    </source>
</evidence>
<name>A0A915PHR6_9BILA</name>
<dbReference type="Proteomes" id="UP000887581">
    <property type="component" value="Unplaced"/>
</dbReference>
<dbReference type="CDD" id="cd17680">
    <property type="entry name" value="RUN_PLEKHM2"/>
    <property type="match status" value="1"/>
</dbReference>
<evidence type="ECO:0000313" key="8">
    <source>
        <dbReference type="Proteomes" id="UP000887581"/>
    </source>
</evidence>
<dbReference type="PANTHER" id="PTHR46556">
    <property type="entry name" value="PLECKSTRIN HOMOLOGY DOMAIN-CONTAINING FAMILY M MEMBER 2"/>
    <property type="match status" value="1"/>
</dbReference>
<evidence type="ECO:0000256" key="5">
    <source>
        <dbReference type="SAM" id="MobiDB-lite"/>
    </source>
</evidence>
<dbReference type="SUPFAM" id="SSF140741">
    <property type="entry name" value="RUN domain-like"/>
    <property type="match status" value="1"/>
</dbReference>
<dbReference type="InterPro" id="IPR047327">
    <property type="entry name" value="RUN_PLEKHM2"/>
</dbReference>
<dbReference type="GO" id="GO:0010008">
    <property type="term" value="C:endosome membrane"/>
    <property type="evidence" value="ECO:0007669"/>
    <property type="project" value="TreeGrafter"/>
</dbReference>
<dbReference type="InterPro" id="IPR037213">
    <property type="entry name" value="Run_dom_sf"/>
</dbReference>
<keyword evidence="3" id="KW-0963">Cytoplasm</keyword>
<evidence type="ECO:0000256" key="4">
    <source>
        <dbReference type="ARBA" id="ARBA00023228"/>
    </source>
</evidence>
<dbReference type="GO" id="GO:0032880">
    <property type="term" value="P:regulation of protein localization"/>
    <property type="evidence" value="ECO:0007669"/>
    <property type="project" value="TreeGrafter"/>
</dbReference>
<dbReference type="SMART" id="SM00233">
    <property type="entry name" value="PH"/>
    <property type="match status" value="1"/>
</dbReference>
<dbReference type="PROSITE" id="PS50003">
    <property type="entry name" value="PH_DOMAIN"/>
    <property type="match status" value="1"/>
</dbReference>
<reference evidence="9" key="1">
    <citation type="submission" date="2022-11" db="UniProtKB">
        <authorList>
            <consortium name="WormBaseParasite"/>
        </authorList>
    </citation>
    <scope>IDENTIFICATION</scope>
</reference>
<dbReference type="InterPro" id="IPR057288">
    <property type="entry name" value="PH_PLEKHM2"/>
</dbReference>
<dbReference type="GO" id="GO:0019894">
    <property type="term" value="F:kinesin binding"/>
    <property type="evidence" value="ECO:0007669"/>
    <property type="project" value="TreeGrafter"/>
</dbReference>
<accession>A0A915PHR6</accession>
<keyword evidence="4" id="KW-0458">Lysosome</keyword>
<dbReference type="Pfam" id="PF02759">
    <property type="entry name" value="RUN"/>
    <property type="match status" value="1"/>
</dbReference>
<evidence type="ECO:0000259" key="7">
    <source>
        <dbReference type="PROSITE" id="PS50826"/>
    </source>
</evidence>
<proteinExistence type="predicted"/>
<evidence type="ECO:0000256" key="3">
    <source>
        <dbReference type="ARBA" id="ARBA00022490"/>
    </source>
</evidence>
<dbReference type="GO" id="GO:0032418">
    <property type="term" value="P:lysosome localization"/>
    <property type="evidence" value="ECO:0007669"/>
    <property type="project" value="TreeGrafter"/>
</dbReference>
<protein>
    <submittedName>
        <fullName evidence="9">PH domain-containing protein</fullName>
    </submittedName>
</protein>
<dbReference type="InterPro" id="IPR001849">
    <property type="entry name" value="PH_domain"/>
</dbReference>
<dbReference type="GO" id="GO:0007030">
    <property type="term" value="P:Golgi organization"/>
    <property type="evidence" value="ECO:0007669"/>
    <property type="project" value="TreeGrafter"/>
</dbReference>
<dbReference type="Pfam" id="PF23142">
    <property type="entry name" value="PH_PLEKHM2"/>
    <property type="match status" value="1"/>
</dbReference>
<dbReference type="WBParaSite" id="sdigi.contig10.g1131.t1">
    <property type="protein sequence ID" value="sdigi.contig10.g1131.t1"/>
    <property type="gene ID" value="sdigi.contig10.g1131"/>
</dbReference>
<dbReference type="PANTHER" id="PTHR46556:SF1">
    <property type="entry name" value="PLECKSTRIN HOMOLOGY DOMAIN-CONTAINING FAMILY M MEMBER 2"/>
    <property type="match status" value="1"/>
</dbReference>
<dbReference type="GO" id="GO:0005765">
    <property type="term" value="C:lysosomal membrane"/>
    <property type="evidence" value="ECO:0007669"/>
    <property type="project" value="UniProtKB-SubCell"/>
</dbReference>
<evidence type="ECO:0000256" key="2">
    <source>
        <dbReference type="ARBA" id="ARBA00004656"/>
    </source>
</evidence>
<sequence length="798" mass="90624">MITIAPLDVFKGEGDYSAEVTLSSHAHIEACVIRAIADTVVEWKRHLLSDSCPPLDSDSSAARNLITVLDYFLSFGFNKGNRLYWLFVKEFMSRNETDYLKREWRVTSTRQLSVAWLKDVLNKQTLLCHFQSFQQDLKTVQKFYHRKALMANQILLSRIIEKLMDFSDVQFKFLKPFEKHNDIPIAVMRLPLGDQQPSTSVDSLAALSRHSHEERRYPTTGRRSQTEFSTHFQDVSSLLLDVSLPADFVETHTIESSGDIIAPENDSDRIFGQLLRHGKNESLDGTNNYLSKEEDKLHIAVGVDEYAGFSEQKKLHVTTVPISVDPFDIALKTSLSKAKLSVEDVHHNECEHTASPITPLVDLPCGEIRLDMGEVIGLSINVFKHDTERFMRLFQVYSHFGTGEIKRRLFALSNQAAYLLSTENFVISRKSYITRAYLPLRNLTSIRVGPDLQVIYLYAEKGYNVCEGEVDNFMSVVEICSACKQLGVAILDALKYAYATYVSNFQCDKISLDVYTDSSPHHLVRFMCKELHEDKPVLYGYYFAQWRQTNLYSTNGEGYHHSGFLYHKEVRGGVSWFLGSSDFQQSYFYLQNKKLYQFSDSTCKFGQRVISVRDEVTDVTELKGDDRSPHMFEIALKNCRIQFLCQSAADMHKWMSLITLAIISTDMDDEPAACIVCLCEKSILVAQEGLNCAADGFMRLLTRIDLACMTQATGVFTAERSACVIKNGEKLEWLFMRSPDEIDRLLGQLNQLGVKQINTEEGGSSRLSAILNSMPRLSDAFQFDDTLSDDAFDTSLGL</sequence>
<dbReference type="Gene3D" id="2.30.29.30">
    <property type="entry name" value="Pleckstrin-homology domain (PH domain)/Phosphotyrosine-binding domain (PTB)"/>
    <property type="match status" value="1"/>
</dbReference>
<feature type="region of interest" description="Disordered" evidence="5">
    <location>
        <begin position="206"/>
        <end position="226"/>
    </location>
</feature>